<dbReference type="Proteomes" id="UP000798662">
    <property type="component" value="Chromosome 2"/>
</dbReference>
<evidence type="ECO:0000313" key="1">
    <source>
        <dbReference type="EMBL" id="KAK1865281.1"/>
    </source>
</evidence>
<protein>
    <submittedName>
        <fullName evidence="1">Uncharacterized protein</fullName>
    </submittedName>
</protein>
<keyword evidence="2" id="KW-1185">Reference proteome</keyword>
<organism evidence="1 2">
    <name type="scientific">Pyropia yezoensis</name>
    <name type="common">Susabi-nori</name>
    <name type="synonym">Porphyra yezoensis</name>
    <dbReference type="NCBI Taxonomy" id="2788"/>
    <lineage>
        <taxon>Eukaryota</taxon>
        <taxon>Rhodophyta</taxon>
        <taxon>Bangiophyceae</taxon>
        <taxon>Bangiales</taxon>
        <taxon>Bangiaceae</taxon>
        <taxon>Pyropia</taxon>
    </lineage>
</organism>
<reference evidence="1" key="1">
    <citation type="submission" date="2019-11" db="EMBL/GenBank/DDBJ databases">
        <title>Nori genome reveals adaptations in red seaweeds to the harsh intertidal environment.</title>
        <authorList>
            <person name="Wang D."/>
            <person name="Mao Y."/>
        </authorList>
    </citation>
    <scope>NUCLEOTIDE SEQUENCE</scope>
    <source>
        <tissue evidence="1">Gametophyte</tissue>
    </source>
</reference>
<proteinExistence type="predicted"/>
<name>A0ACC3C6B8_PYRYE</name>
<sequence length="291" mass="31198">MVFLPGRTIRFLSVAAAPPRSPAMASLRAASAAAARALRTASATSMRVSPSSAGSMLARPSPDRLGAGLSAARALSSKPDGWVSPSSELVRPMETPDYVTPLETGYKDDYHNAPHFNTRGDPTKRAFTYLVLGSSKFIAASAARVLILKLIYTMSASADVLAKGSVEVELGSIPLGESATIKWRGKPVFIRHRTPDEITLAAKDDQAELRDPQLDSERSVKPEWLVLLGVCTHLGCVPIANAGDYHGWFCPCHGSHYDVSGRIRKGPAPLNLEVPTYSFIEDDTKLLLGGE</sequence>
<accession>A0ACC3C6B8</accession>
<gene>
    <name evidence="1" type="ORF">I4F81_007814</name>
</gene>
<dbReference type="EMBL" id="CM020619">
    <property type="protein sequence ID" value="KAK1865281.1"/>
    <property type="molecule type" value="Genomic_DNA"/>
</dbReference>
<evidence type="ECO:0000313" key="2">
    <source>
        <dbReference type="Proteomes" id="UP000798662"/>
    </source>
</evidence>
<comment type="caution">
    <text evidence="1">The sequence shown here is derived from an EMBL/GenBank/DDBJ whole genome shotgun (WGS) entry which is preliminary data.</text>
</comment>